<keyword evidence="1" id="KW-0472">Membrane</keyword>
<dbReference type="Proteomes" id="UP001374584">
    <property type="component" value="Unassembled WGS sequence"/>
</dbReference>
<sequence>MATSVSLPCFSHTHSHNGVCEVTITYSIWFLLSFCWVEPPCQFTDILLEEELLLVGVAVCEITIAKKENIHRFLCALAETAASMAVAVTVIGAAATVLVKRSKTSE</sequence>
<dbReference type="EMBL" id="JAYMYR010000009">
    <property type="protein sequence ID" value="KAK7341902.1"/>
    <property type="molecule type" value="Genomic_DNA"/>
</dbReference>
<keyword evidence="1" id="KW-1133">Transmembrane helix</keyword>
<accession>A0AAN9LY05</accession>
<name>A0AAN9LY05_PHACN</name>
<organism evidence="2 3">
    <name type="scientific">Phaseolus coccineus</name>
    <name type="common">Scarlet runner bean</name>
    <name type="synonym">Phaseolus multiflorus</name>
    <dbReference type="NCBI Taxonomy" id="3886"/>
    <lineage>
        <taxon>Eukaryota</taxon>
        <taxon>Viridiplantae</taxon>
        <taxon>Streptophyta</taxon>
        <taxon>Embryophyta</taxon>
        <taxon>Tracheophyta</taxon>
        <taxon>Spermatophyta</taxon>
        <taxon>Magnoliopsida</taxon>
        <taxon>eudicotyledons</taxon>
        <taxon>Gunneridae</taxon>
        <taxon>Pentapetalae</taxon>
        <taxon>rosids</taxon>
        <taxon>fabids</taxon>
        <taxon>Fabales</taxon>
        <taxon>Fabaceae</taxon>
        <taxon>Papilionoideae</taxon>
        <taxon>50 kb inversion clade</taxon>
        <taxon>NPAAA clade</taxon>
        <taxon>indigoferoid/millettioid clade</taxon>
        <taxon>Phaseoleae</taxon>
        <taxon>Phaseolus</taxon>
    </lineage>
</organism>
<evidence type="ECO:0000313" key="2">
    <source>
        <dbReference type="EMBL" id="KAK7341902.1"/>
    </source>
</evidence>
<dbReference type="AlphaFoldDB" id="A0AAN9LY05"/>
<keyword evidence="1" id="KW-0812">Transmembrane</keyword>
<gene>
    <name evidence="2" type="ORF">VNO80_24843</name>
</gene>
<reference evidence="2 3" key="1">
    <citation type="submission" date="2024-01" db="EMBL/GenBank/DDBJ databases">
        <title>The genomes of 5 underutilized Papilionoideae crops provide insights into root nodulation and disease resistanc.</title>
        <authorList>
            <person name="Jiang F."/>
        </authorList>
    </citation>
    <scope>NUCLEOTIDE SEQUENCE [LARGE SCALE GENOMIC DNA]</scope>
    <source>
        <strain evidence="2">JINMINGXINNONG_FW02</strain>
        <tissue evidence="2">Leaves</tissue>
    </source>
</reference>
<evidence type="ECO:0000256" key="1">
    <source>
        <dbReference type="SAM" id="Phobius"/>
    </source>
</evidence>
<proteinExistence type="predicted"/>
<keyword evidence="3" id="KW-1185">Reference proteome</keyword>
<feature type="transmembrane region" description="Helical" evidence="1">
    <location>
        <begin position="73"/>
        <end position="99"/>
    </location>
</feature>
<evidence type="ECO:0000313" key="3">
    <source>
        <dbReference type="Proteomes" id="UP001374584"/>
    </source>
</evidence>
<comment type="caution">
    <text evidence="2">The sequence shown here is derived from an EMBL/GenBank/DDBJ whole genome shotgun (WGS) entry which is preliminary data.</text>
</comment>
<protein>
    <submittedName>
        <fullName evidence="2">Uncharacterized protein</fullName>
    </submittedName>
</protein>